<dbReference type="CDD" id="cd00009">
    <property type="entry name" value="AAA"/>
    <property type="match status" value="1"/>
</dbReference>
<dbReference type="Proteomes" id="UP001177003">
    <property type="component" value="Chromosome 8"/>
</dbReference>
<organism evidence="7 8">
    <name type="scientific">Lactuca saligna</name>
    <name type="common">Willowleaf lettuce</name>
    <dbReference type="NCBI Taxonomy" id="75948"/>
    <lineage>
        <taxon>Eukaryota</taxon>
        <taxon>Viridiplantae</taxon>
        <taxon>Streptophyta</taxon>
        <taxon>Embryophyta</taxon>
        <taxon>Tracheophyta</taxon>
        <taxon>Spermatophyta</taxon>
        <taxon>Magnoliopsida</taxon>
        <taxon>eudicotyledons</taxon>
        <taxon>Gunneridae</taxon>
        <taxon>Pentapetalae</taxon>
        <taxon>asterids</taxon>
        <taxon>campanulids</taxon>
        <taxon>Asterales</taxon>
        <taxon>Asteraceae</taxon>
        <taxon>Cichorioideae</taxon>
        <taxon>Cichorieae</taxon>
        <taxon>Lactucinae</taxon>
        <taxon>Lactuca</taxon>
    </lineage>
</organism>
<keyword evidence="5" id="KW-0547">Nucleotide-binding</keyword>
<evidence type="ECO:0000256" key="4">
    <source>
        <dbReference type="ARBA" id="ARBA00022821"/>
    </source>
</evidence>
<keyword evidence="8" id="KW-1185">Reference proteome</keyword>
<dbReference type="SMART" id="SM00382">
    <property type="entry name" value="AAA"/>
    <property type="match status" value="1"/>
</dbReference>
<accession>A0AA35ZUQ2</accession>
<dbReference type="GO" id="GO:0006952">
    <property type="term" value="P:defense response"/>
    <property type="evidence" value="ECO:0007669"/>
    <property type="project" value="UniProtKB-KW"/>
</dbReference>
<dbReference type="AlphaFoldDB" id="A0AA35ZUQ2"/>
<protein>
    <recommendedName>
        <fullName evidence="6">AAA+ ATPase domain-containing protein</fullName>
    </recommendedName>
</protein>
<dbReference type="Pfam" id="PF23598">
    <property type="entry name" value="LRR_14"/>
    <property type="match status" value="1"/>
</dbReference>
<evidence type="ECO:0000313" key="8">
    <source>
        <dbReference type="Proteomes" id="UP001177003"/>
    </source>
</evidence>
<keyword evidence="4" id="KW-0611">Plant defense</keyword>
<name>A0AA35ZUQ2_LACSI</name>
<dbReference type="EMBL" id="OX465084">
    <property type="protein sequence ID" value="CAI9299270.1"/>
    <property type="molecule type" value="Genomic_DNA"/>
</dbReference>
<keyword evidence="2" id="KW-0433">Leucine-rich repeat</keyword>
<dbReference type="PRINTS" id="PR00364">
    <property type="entry name" value="DISEASERSIST"/>
</dbReference>
<dbReference type="InterPro" id="IPR027417">
    <property type="entry name" value="P-loop_NTPase"/>
</dbReference>
<dbReference type="FunFam" id="1.10.8.430:FF:000003">
    <property type="entry name" value="Probable disease resistance protein At5g66910"/>
    <property type="match status" value="1"/>
</dbReference>
<gene>
    <name evidence="7" type="ORF">LSALG_LOCUS37985</name>
</gene>
<dbReference type="InterPro" id="IPR001611">
    <property type="entry name" value="Leu-rich_rpt"/>
</dbReference>
<proteinExistence type="inferred from homology"/>
<dbReference type="PANTHER" id="PTHR33463:SF198">
    <property type="entry name" value="RPP4C3"/>
    <property type="match status" value="1"/>
</dbReference>
<keyword evidence="5" id="KW-0067">ATP-binding</keyword>
<evidence type="ECO:0000313" key="7">
    <source>
        <dbReference type="EMBL" id="CAI9299270.1"/>
    </source>
</evidence>
<dbReference type="InterPro" id="IPR036388">
    <property type="entry name" value="WH-like_DNA-bd_sf"/>
</dbReference>
<evidence type="ECO:0000256" key="2">
    <source>
        <dbReference type="ARBA" id="ARBA00022614"/>
    </source>
</evidence>
<dbReference type="GO" id="GO:0051707">
    <property type="term" value="P:response to other organism"/>
    <property type="evidence" value="ECO:0007669"/>
    <property type="project" value="UniProtKB-ARBA"/>
</dbReference>
<dbReference type="InterPro" id="IPR055414">
    <property type="entry name" value="LRR_R13L4/SHOC2-like"/>
</dbReference>
<dbReference type="InterPro" id="IPR042197">
    <property type="entry name" value="Apaf_helical"/>
</dbReference>
<evidence type="ECO:0000256" key="5">
    <source>
        <dbReference type="ARBA" id="ARBA00022840"/>
    </source>
</evidence>
<dbReference type="InterPro" id="IPR032675">
    <property type="entry name" value="LRR_dom_sf"/>
</dbReference>
<dbReference type="Gene3D" id="3.40.50.300">
    <property type="entry name" value="P-loop containing nucleotide triphosphate hydrolases"/>
    <property type="match status" value="1"/>
</dbReference>
<reference evidence="7" key="1">
    <citation type="submission" date="2023-04" db="EMBL/GenBank/DDBJ databases">
        <authorList>
            <person name="Vijverberg K."/>
            <person name="Xiong W."/>
            <person name="Schranz E."/>
        </authorList>
    </citation>
    <scope>NUCLEOTIDE SEQUENCE</scope>
</reference>
<evidence type="ECO:0000256" key="3">
    <source>
        <dbReference type="ARBA" id="ARBA00022737"/>
    </source>
</evidence>
<dbReference type="SUPFAM" id="SSF52058">
    <property type="entry name" value="L domain-like"/>
    <property type="match status" value="1"/>
</dbReference>
<dbReference type="InterPro" id="IPR050905">
    <property type="entry name" value="Plant_NBS-LRR"/>
</dbReference>
<evidence type="ECO:0000256" key="1">
    <source>
        <dbReference type="ARBA" id="ARBA00008894"/>
    </source>
</evidence>
<dbReference type="Pfam" id="PF00931">
    <property type="entry name" value="NB-ARC"/>
    <property type="match status" value="1"/>
</dbReference>
<evidence type="ECO:0000259" key="6">
    <source>
        <dbReference type="SMART" id="SM00382"/>
    </source>
</evidence>
<dbReference type="Pfam" id="PF23247">
    <property type="entry name" value="LRR_RPS2"/>
    <property type="match status" value="1"/>
</dbReference>
<dbReference type="Gene3D" id="1.10.10.10">
    <property type="entry name" value="Winged helix-like DNA-binding domain superfamily/Winged helix DNA-binding domain"/>
    <property type="match status" value="1"/>
</dbReference>
<dbReference type="PANTHER" id="PTHR33463">
    <property type="entry name" value="NB-ARC DOMAIN-CONTAINING PROTEIN-RELATED"/>
    <property type="match status" value="1"/>
</dbReference>
<dbReference type="SMART" id="SM00369">
    <property type="entry name" value="LRR_TYP"/>
    <property type="match status" value="3"/>
</dbReference>
<dbReference type="Gene3D" id="3.80.10.10">
    <property type="entry name" value="Ribonuclease Inhibitor"/>
    <property type="match status" value="1"/>
</dbReference>
<dbReference type="GO" id="GO:0043531">
    <property type="term" value="F:ADP binding"/>
    <property type="evidence" value="ECO:0007669"/>
    <property type="project" value="InterPro"/>
</dbReference>
<dbReference type="GO" id="GO:0005524">
    <property type="term" value="F:ATP binding"/>
    <property type="evidence" value="ECO:0007669"/>
    <property type="project" value="UniProtKB-KW"/>
</dbReference>
<comment type="similarity">
    <text evidence="1">Belongs to the disease resistance NB-LRR family.</text>
</comment>
<keyword evidence="3" id="KW-0677">Repeat</keyword>
<dbReference type="Pfam" id="PF13855">
    <property type="entry name" value="LRR_8"/>
    <property type="match status" value="1"/>
</dbReference>
<dbReference type="InterPro" id="IPR003591">
    <property type="entry name" value="Leu-rich_rpt_typical-subtyp"/>
</dbReference>
<dbReference type="Gene3D" id="1.10.8.430">
    <property type="entry name" value="Helical domain of apoptotic protease-activating factors"/>
    <property type="match status" value="1"/>
</dbReference>
<dbReference type="SUPFAM" id="SSF52540">
    <property type="entry name" value="P-loop containing nucleoside triphosphate hydrolases"/>
    <property type="match status" value="1"/>
</dbReference>
<dbReference type="PROSITE" id="PS51450">
    <property type="entry name" value="LRR"/>
    <property type="match status" value="1"/>
</dbReference>
<feature type="domain" description="AAA+ ATPase" evidence="6">
    <location>
        <begin position="177"/>
        <end position="295"/>
    </location>
</feature>
<dbReference type="InterPro" id="IPR003593">
    <property type="entry name" value="AAA+_ATPase"/>
</dbReference>
<dbReference type="InterPro" id="IPR002182">
    <property type="entry name" value="NB-ARC"/>
</dbReference>
<dbReference type="InterPro" id="IPR057135">
    <property type="entry name" value="At4g27190-like_LRR"/>
</dbReference>
<sequence>MAEEVANTVAGKIVDLLFSGAKREIDYIRNYTKNVGKLESEARKLKGMRGRIQQRIDAAEGNGEILLAGVQEWMDKAEIELSKVEEFLEEVANAKKTCFNLRPCVDLGTLYHYSKMAINNTSFLLDQQKDGETLENCVSIPAPTPRLVDLYQTKNVDDIDTHKLALGKIIEAIKDESIQMVGIYGSGGVGKTTLAKEVAAEVKNLFAEIVFITVSQTVDVKEIQKNVEKAAKRIIINKEKVLIILDDIWKKLVLSDVGIPCGNNHMNCKILLTSRSRNVCEGMNVDRNICVNTLTKKEAWVLFKRIVGDEKLANDSSLEKIAKEVTEECGGLPLIIQAVGNALKNKKIDIWEAALDRLRKHAPLEIDQEIRKAFTHLKLSYDLLDSKEAKSCFLLCSLFKEDAIISLLSLAKYGVGIGIFKDLDSINDAEKRVRMAVDTLTSSSLLLSEGGAVKMHDVVRDVALLITSSSEGEEKEKFLVEAGNKDMTEWQPRNRTSDSYTKISLMDNRIEKLPHHQLHFPLLDTFLIQNNRLSIIPDDFFGGMKEVKVLDMSWNKITSLPQSLKLLTKLITLDLSTNRFLNEISIVGELKDLEILTVRGTGIKVIPEEIGQLTNLRLLDAGECDDLSHVAPGVISKLTWLEELYFGTYINDKNAVSRFGLMEISKLKSFRALHLSMHSDDCHLFPEGTCFETLQEFFFQFWKGKRFVSKIGSKSYLKRRLDISESNFPFEMPIKKLFQVSDGIILSKIAGLDNIIPDLYGESTIDELKSIQLEKCDKVSCLVKITDEDEDATQTFVASNDLMLGQRKTSKEKYFSQVEDIFMKELQNLKLLFDCSFQYISLCNLQVIKIAYCDSLLTVFPLRVAQGLSNLRRIHILRCDSLTVVISGGDEQTADNAIVFPRLTRIDLGLLPQLKSFYSGDSTVKYPSLEFIHVRNCSSMKRWGSGVHDMPNVKFGDDEEILNLFHKN</sequence>